<evidence type="ECO:0008006" key="2">
    <source>
        <dbReference type="Google" id="ProtNLM"/>
    </source>
</evidence>
<reference evidence="1" key="1">
    <citation type="submission" date="2020-02" db="EMBL/GenBank/DDBJ databases">
        <authorList>
            <person name="Meier V. D."/>
        </authorList>
    </citation>
    <scope>NUCLEOTIDE SEQUENCE</scope>
    <source>
        <strain evidence="1">AVDCRST_MAG49</strain>
    </source>
</reference>
<dbReference type="SUPFAM" id="SSF51182">
    <property type="entry name" value="RmlC-like cupins"/>
    <property type="match status" value="1"/>
</dbReference>
<accession>A0A6J4V4J9</accession>
<dbReference type="InterPro" id="IPR014710">
    <property type="entry name" value="RmlC-like_jellyroll"/>
</dbReference>
<name>A0A6J4V4J9_9BACT</name>
<organism evidence="1">
    <name type="scientific">uncultured Thermomicrobiales bacterium</name>
    <dbReference type="NCBI Taxonomy" id="1645740"/>
    <lineage>
        <taxon>Bacteria</taxon>
        <taxon>Pseudomonadati</taxon>
        <taxon>Thermomicrobiota</taxon>
        <taxon>Thermomicrobia</taxon>
        <taxon>Thermomicrobiales</taxon>
        <taxon>environmental samples</taxon>
    </lineage>
</organism>
<dbReference type="AlphaFoldDB" id="A0A6J4V4J9"/>
<gene>
    <name evidence="1" type="ORF">AVDCRST_MAG49-3382</name>
</gene>
<dbReference type="InterPro" id="IPR011051">
    <property type="entry name" value="RmlC_Cupin_sf"/>
</dbReference>
<protein>
    <recommendedName>
        <fullName evidence="2">Cupin 2 conserved barrel domain-containing protein</fullName>
    </recommendedName>
</protein>
<dbReference type="Gene3D" id="2.60.120.10">
    <property type="entry name" value="Jelly Rolls"/>
    <property type="match status" value="1"/>
</dbReference>
<dbReference type="EMBL" id="CADCWG010000226">
    <property type="protein sequence ID" value="CAA9568850.1"/>
    <property type="molecule type" value="Genomic_DNA"/>
</dbReference>
<evidence type="ECO:0000313" key="1">
    <source>
        <dbReference type="EMBL" id="CAA9568850.1"/>
    </source>
</evidence>
<sequence length="182" mass="18587">MLRAYTGRHLLVAMLAIAGLVTLGGAVASARVAQPPPGAAPGSAGTSGVTLAGLDPAVAPGYRLVVVENTWAPGAYVTRHTHPTAIVVCVQSGALGFAIQAGTATVTRAGTGATPEATEPLALDTEVVLGPRDCVAFDHFAAHTEHTGWNASDGPTVLWEARLLKVDEPFTTYVDEQGTPVP</sequence>
<proteinExistence type="predicted"/>